<dbReference type="KEGG" id="schy:GVO57_05745"/>
<keyword evidence="4" id="KW-1185">Reference proteome</keyword>
<name>A0A7Z2S898_9SPHN</name>
<dbReference type="Gene3D" id="3.40.50.720">
    <property type="entry name" value="NAD(P)-binding Rossmann-like Domain"/>
    <property type="match status" value="1"/>
</dbReference>
<sequence>MTGAGAQPRAPRGRTAIVTGGARRIGAAIVRALAADGWHVVIHYNSSAAEAEALAAELGGTAIGADLAAPDAGQRVMAALDGAPPPGLLVNSAAGFDLDGFDDFTAEGWDRHMAINARAPVLLARAFADAVAASAVTDALVVNLLDAKLVQPNPDFFSYSVSKFALAGAMELVARLLAPRGVRVCGIAPAVTLVSGPQSGENFDQVHRLNPLGRGVSPDDIVGALRFLVDSPAITGQTIVIDAGQRFYGLPRDVQFLDDAYLTVFR</sequence>
<proteinExistence type="inferred from homology"/>
<dbReference type="Pfam" id="PF13561">
    <property type="entry name" value="adh_short_C2"/>
    <property type="match status" value="1"/>
</dbReference>
<organism evidence="3 4">
    <name type="scientific">Sphingomonas changnyeongensis</name>
    <dbReference type="NCBI Taxonomy" id="2698679"/>
    <lineage>
        <taxon>Bacteria</taxon>
        <taxon>Pseudomonadati</taxon>
        <taxon>Pseudomonadota</taxon>
        <taxon>Alphaproteobacteria</taxon>
        <taxon>Sphingomonadales</taxon>
        <taxon>Sphingomonadaceae</taxon>
        <taxon>Sphingomonas</taxon>
    </lineage>
</organism>
<dbReference type="PANTHER" id="PTHR43639:SF1">
    <property type="entry name" value="SHORT-CHAIN DEHYDROGENASE_REDUCTASE FAMILY PROTEIN"/>
    <property type="match status" value="1"/>
</dbReference>
<gene>
    <name evidence="3" type="ORF">GVO57_05745</name>
</gene>
<evidence type="ECO:0000313" key="4">
    <source>
        <dbReference type="Proteomes" id="UP000464468"/>
    </source>
</evidence>
<dbReference type="SUPFAM" id="SSF51735">
    <property type="entry name" value="NAD(P)-binding Rossmann-fold domains"/>
    <property type="match status" value="1"/>
</dbReference>
<dbReference type="InterPro" id="IPR036291">
    <property type="entry name" value="NAD(P)-bd_dom_sf"/>
</dbReference>
<dbReference type="AlphaFoldDB" id="A0A7Z2S898"/>
<dbReference type="PANTHER" id="PTHR43639">
    <property type="entry name" value="OXIDOREDUCTASE, SHORT-CHAIN DEHYDROGENASE/REDUCTASE FAMILY (AFU_ORTHOLOGUE AFUA_5G02870)"/>
    <property type="match status" value="1"/>
</dbReference>
<evidence type="ECO:0000313" key="3">
    <source>
        <dbReference type="EMBL" id="QHL90432.1"/>
    </source>
</evidence>
<protein>
    <submittedName>
        <fullName evidence="3">SDR family oxidoreductase</fullName>
    </submittedName>
</protein>
<evidence type="ECO:0000256" key="1">
    <source>
        <dbReference type="ARBA" id="ARBA00006484"/>
    </source>
</evidence>
<dbReference type="PRINTS" id="PR00081">
    <property type="entry name" value="GDHRDH"/>
</dbReference>
<dbReference type="EMBL" id="CP047895">
    <property type="protein sequence ID" value="QHL90432.1"/>
    <property type="molecule type" value="Genomic_DNA"/>
</dbReference>
<keyword evidence="2" id="KW-0560">Oxidoreductase</keyword>
<dbReference type="RefSeq" id="WP_160592360.1">
    <property type="nucleotide sequence ID" value="NZ_CP047895.1"/>
</dbReference>
<evidence type="ECO:0000256" key="2">
    <source>
        <dbReference type="ARBA" id="ARBA00023002"/>
    </source>
</evidence>
<reference evidence="3 4" key="1">
    <citation type="submission" date="2020-01" db="EMBL/GenBank/DDBJ databases">
        <title>Sphingomonas sp. C33 whole genome sequece.</title>
        <authorList>
            <person name="Park C."/>
        </authorList>
    </citation>
    <scope>NUCLEOTIDE SEQUENCE [LARGE SCALE GENOMIC DNA]</scope>
    <source>
        <strain evidence="3 4">C33</strain>
    </source>
</reference>
<dbReference type="Proteomes" id="UP000464468">
    <property type="component" value="Chromosome"/>
</dbReference>
<dbReference type="InterPro" id="IPR002347">
    <property type="entry name" value="SDR_fam"/>
</dbReference>
<dbReference type="GO" id="GO:0016491">
    <property type="term" value="F:oxidoreductase activity"/>
    <property type="evidence" value="ECO:0007669"/>
    <property type="project" value="UniProtKB-KW"/>
</dbReference>
<accession>A0A7Z2S898</accession>
<comment type="similarity">
    <text evidence="1">Belongs to the short-chain dehydrogenases/reductases (SDR) family.</text>
</comment>